<proteinExistence type="predicted"/>
<name>A0ABR2FPL6_9ROSI</name>
<sequence length="102" mass="12531">MERDSGTWSCSNCRTWFCLDKWIVEPVEDQVPLDYEEKVYNPRHWGRFRYYHALFDSRNDPDPVKLCNLFCQKLFEQLAKFTPWEHEIPGWFKVCCDWEIFN</sequence>
<organism evidence="1 2">
    <name type="scientific">Hibiscus sabdariffa</name>
    <name type="common">roselle</name>
    <dbReference type="NCBI Taxonomy" id="183260"/>
    <lineage>
        <taxon>Eukaryota</taxon>
        <taxon>Viridiplantae</taxon>
        <taxon>Streptophyta</taxon>
        <taxon>Embryophyta</taxon>
        <taxon>Tracheophyta</taxon>
        <taxon>Spermatophyta</taxon>
        <taxon>Magnoliopsida</taxon>
        <taxon>eudicotyledons</taxon>
        <taxon>Gunneridae</taxon>
        <taxon>Pentapetalae</taxon>
        <taxon>rosids</taxon>
        <taxon>malvids</taxon>
        <taxon>Malvales</taxon>
        <taxon>Malvaceae</taxon>
        <taxon>Malvoideae</taxon>
        <taxon>Hibiscus</taxon>
    </lineage>
</organism>
<reference evidence="1 2" key="1">
    <citation type="journal article" date="2024" name="G3 (Bethesda)">
        <title>Genome assembly of Hibiscus sabdariffa L. provides insights into metabolisms of medicinal natural products.</title>
        <authorList>
            <person name="Kim T."/>
        </authorList>
    </citation>
    <scope>NUCLEOTIDE SEQUENCE [LARGE SCALE GENOMIC DNA]</scope>
    <source>
        <strain evidence="1">TK-2024</strain>
        <tissue evidence="1">Old leaves</tissue>
    </source>
</reference>
<dbReference type="Proteomes" id="UP001472677">
    <property type="component" value="Unassembled WGS sequence"/>
</dbReference>
<evidence type="ECO:0000313" key="1">
    <source>
        <dbReference type="EMBL" id="KAK8583938.1"/>
    </source>
</evidence>
<keyword evidence="2" id="KW-1185">Reference proteome</keyword>
<comment type="caution">
    <text evidence="1">The sequence shown here is derived from an EMBL/GenBank/DDBJ whole genome shotgun (WGS) entry which is preliminary data.</text>
</comment>
<gene>
    <name evidence="1" type="ORF">V6N12_068192</name>
</gene>
<protein>
    <submittedName>
        <fullName evidence="1">Uncharacterized protein</fullName>
    </submittedName>
</protein>
<evidence type="ECO:0000313" key="2">
    <source>
        <dbReference type="Proteomes" id="UP001472677"/>
    </source>
</evidence>
<dbReference type="EMBL" id="JBBPBM010000005">
    <property type="protein sequence ID" value="KAK8583938.1"/>
    <property type="molecule type" value="Genomic_DNA"/>
</dbReference>
<accession>A0ABR2FPL6</accession>